<dbReference type="GO" id="GO:1902600">
    <property type="term" value="P:proton transmembrane transport"/>
    <property type="evidence" value="ECO:0007669"/>
    <property type="project" value="InterPro"/>
</dbReference>
<feature type="transmembrane region" description="Helical" evidence="5">
    <location>
        <begin position="149"/>
        <end position="173"/>
    </location>
</feature>
<dbReference type="AlphaFoldDB" id="A0A1Q2MG46"/>
<feature type="transmembrane region" description="Helical" evidence="5">
    <location>
        <begin position="185"/>
        <end position="208"/>
    </location>
</feature>
<dbReference type="Gene3D" id="1.20.1530.20">
    <property type="match status" value="1"/>
</dbReference>
<dbReference type="InterPro" id="IPR006153">
    <property type="entry name" value="Cation/H_exchanger_TM"/>
</dbReference>
<feature type="transmembrane region" description="Helical" evidence="5">
    <location>
        <begin position="82"/>
        <end position="103"/>
    </location>
</feature>
<dbReference type="InterPro" id="IPR038770">
    <property type="entry name" value="Na+/solute_symporter_sf"/>
</dbReference>
<protein>
    <submittedName>
        <fullName evidence="7">Potassium/proton antiporter</fullName>
    </submittedName>
</protein>
<feature type="transmembrane region" description="Helical" evidence="5">
    <location>
        <begin position="115"/>
        <end position="137"/>
    </location>
</feature>
<feature type="transmembrane region" description="Helical" evidence="5">
    <location>
        <begin position="243"/>
        <end position="259"/>
    </location>
</feature>
<feature type="domain" description="Cation/H+ exchanger transmembrane" evidence="6">
    <location>
        <begin position="13"/>
        <end position="390"/>
    </location>
</feature>
<evidence type="ECO:0000256" key="1">
    <source>
        <dbReference type="ARBA" id="ARBA00004141"/>
    </source>
</evidence>
<dbReference type="KEGG" id="pbas:SMSP2_02028"/>
<evidence type="ECO:0000256" key="2">
    <source>
        <dbReference type="ARBA" id="ARBA00022692"/>
    </source>
</evidence>
<dbReference type="OrthoDB" id="9790604at2"/>
<keyword evidence="4 5" id="KW-0472">Membrane</keyword>
<dbReference type="PANTHER" id="PTHR31102:SF1">
    <property type="entry name" value="CATION_H+ EXCHANGER DOMAIN-CONTAINING PROTEIN"/>
    <property type="match status" value="1"/>
</dbReference>
<keyword evidence="2 5" id="KW-0812">Transmembrane</keyword>
<dbReference type="EMBL" id="CP019646">
    <property type="protein sequence ID" value="AQQ71651.1"/>
    <property type="molecule type" value="Genomic_DNA"/>
</dbReference>
<dbReference type="RefSeq" id="WP_146683812.1">
    <property type="nucleotide sequence ID" value="NZ_CP019646.1"/>
</dbReference>
<dbReference type="Proteomes" id="UP000188181">
    <property type="component" value="Chromosome"/>
</dbReference>
<dbReference type="PANTHER" id="PTHR31102">
    <property type="match status" value="1"/>
</dbReference>
<dbReference type="STRING" id="1851148.SMSP2_02028"/>
<feature type="transmembrane region" description="Helical" evidence="5">
    <location>
        <begin position="24"/>
        <end position="42"/>
    </location>
</feature>
<comment type="subcellular location">
    <subcellularLocation>
        <location evidence="1">Membrane</location>
        <topology evidence="1">Multi-pass membrane protein</topology>
    </subcellularLocation>
</comment>
<feature type="transmembrane region" description="Helical" evidence="5">
    <location>
        <begin position="332"/>
        <end position="356"/>
    </location>
</feature>
<feature type="transmembrane region" description="Helical" evidence="5">
    <location>
        <begin position="54"/>
        <end position="70"/>
    </location>
</feature>
<dbReference type="GO" id="GO:0016020">
    <property type="term" value="C:membrane"/>
    <property type="evidence" value="ECO:0007669"/>
    <property type="project" value="UniProtKB-SubCell"/>
</dbReference>
<dbReference type="Pfam" id="PF00999">
    <property type="entry name" value="Na_H_Exchanger"/>
    <property type="match status" value="1"/>
</dbReference>
<proteinExistence type="predicted"/>
<feature type="transmembrane region" description="Helical" evidence="5">
    <location>
        <begin position="368"/>
        <end position="391"/>
    </location>
</feature>
<evidence type="ECO:0000313" key="8">
    <source>
        <dbReference type="Proteomes" id="UP000188181"/>
    </source>
</evidence>
<keyword evidence="8" id="KW-1185">Reference proteome</keyword>
<evidence type="ECO:0000259" key="6">
    <source>
        <dbReference type="Pfam" id="PF00999"/>
    </source>
</evidence>
<feature type="transmembrane region" description="Helical" evidence="5">
    <location>
        <begin position="271"/>
        <end position="288"/>
    </location>
</feature>
<accession>A0A1Q2MG46</accession>
<reference evidence="8" key="1">
    <citation type="submission" date="2017-02" db="EMBL/GenBank/DDBJ databases">
        <title>Comparative genomics and description of representatives of a novel lineage of planctomycetes thriving in anoxic sediments.</title>
        <authorList>
            <person name="Spring S."/>
            <person name="Bunk B."/>
            <person name="Sproer C."/>
        </authorList>
    </citation>
    <scope>NUCLEOTIDE SEQUENCE [LARGE SCALE GENOMIC DNA]</scope>
    <source>
        <strain evidence="8">SM-Chi-D1</strain>
    </source>
</reference>
<evidence type="ECO:0000256" key="4">
    <source>
        <dbReference type="ARBA" id="ARBA00023136"/>
    </source>
</evidence>
<evidence type="ECO:0000313" key="7">
    <source>
        <dbReference type="EMBL" id="AQQ71651.1"/>
    </source>
</evidence>
<name>A0A1Q2MG46_9BACT</name>
<dbReference type="GO" id="GO:0015297">
    <property type="term" value="F:antiporter activity"/>
    <property type="evidence" value="ECO:0007669"/>
    <property type="project" value="InterPro"/>
</dbReference>
<evidence type="ECO:0000256" key="5">
    <source>
        <dbReference type="SAM" id="Phobius"/>
    </source>
</evidence>
<keyword evidence="3 5" id="KW-1133">Transmembrane helix</keyword>
<evidence type="ECO:0000256" key="3">
    <source>
        <dbReference type="ARBA" id="ARBA00022989"/>
    </source>
</evidence>
<sequence length="416" mass="43821">MAIGIAELILLGLIVEWAVRKIKLPGLVGLLILGVAMGPHFFNQINPETRSVAADWRMIALVVILLRAGLEMSKEALARVGFRAALMAFVPCIFEVAAVTLFAPMLLGITRLEAAMLGAVLGAVSPAVIVPLMIRFIQEGRGDDKGAPTLILAGASCDDAVAILLCGSFISMYTGAGVSIAKQAAHLPISIITGICAGIAAGVLFCRFFEKFNPRATKRVLILLGVSVIILSFQRYIERYFPFASLLAIMTMGFIILEKREHFAHELSSKLGKIWVFAQLLLFIFVGTEVNVPVALKAGLAGAAVIGIGLIGRSIAVQICMLGSGFNAKERVFLGVSYLPKATVQAAIGAAPLAAMKAGNMDTGPGEIILAVAAMSILLTAPLGSVAISWAGRNLLTVSEKPPNDSPARSAAMESR</sequence>
<feature type="transmembrane region" description="Helical" evidence="5">
    <location>
        <begin position="220"/>
        <end position="237"/>
    </location>
</feature>
<gene>
    <name evidence="7" type="ORF">SMSP2_02028</name>
</gene>
<dbReference type="InterPro" id="IPR051843">
    <property type="entry name" value="CPA1_transporter"/>
</dbReference>
<organism evidence="7 8">
    <name type="scientific">Limihaloglobus sulfuriphilus</name>
    <dbReference type="NCBI Taxonomy" id="1851148"/>
    <lineage>
        <taxon>Bacteria</taxon>
        <taxon>Pseudomonadati</taxon>
        <taxon>Planctomycetota</taxon>
        <taxon>Phycisphaerae</taxon>
        <taxon>Sedimentisphaerales</taxon>
        <taxon>Sedimentisphaeraceae</taxon>
        <taxon>Limihaloglobus</taxon>
    </lineage>
</organism>